<dbReference type="Proteomes" id="UP000248044">
    <property type="component" value="Chromosome"/>
</dbReference>
<sequence length="311" mass="35088">MNYLVLGLGFVATHVAEFLSNYGNVTVTYRNLNPVKEIYMDLLKEKHVNIIKLDPLIDDIGKYIAQSDTIINLIGEISGSEEALRRANVEVPRLLSKTISEINPNATLIHLSGLPGVTGNNVKPETSHCEGINPITLFEKTKCEGERVLKNNAKFNLAILRPSLIYGKYGAHIQFITMYRFAKMGFVPSLGFRFSVISANALSRIIKNLSEAKPKFTYFYVTECEPIRIDVFFEIMAKTLGKGYIKVPIPKFLAKAYLPSDIRNLLKYDGTTFDCSKAKEFAGDLKFDEKEVEENAKFLQYLDKNRILIPT</sequence>
<dbReference type="EMBL" id="CP029289">
    <property type="protein sequence ID" value="AWR93634.1"/>
    <property type="molecule type" value="Genomic_DNA"/>
</dbReference>
<proteinExistence type="predicted"/>
<dbReference type="InterPro" id="IPR036291">
    <property type="entry name" value="NAD(P)-bd_dom_sf"/>
</dbReference>
<dbReference type="OrthoDB" id="213145at2157"/>
<evidence type="ECO:0000313" key="2">
    <source>
        <dbReference type="Proteomes" id="UP000248044"/>
    </source>
</evidence>
<dbReference type="AlphaFoldDB" id="A0A2U9ICB6"/>
<evidence type="ECO:0000313" key="1">
    <source>
        <dbReference type="EMBL" id="AWR93634.1"/>
    </source>
</evidence>
<gene>
    <name evidence="1" type="ORF">DFR85_02415</name>
</gene>
<protein>
    <submittedName>
        <fullName evidence="1">Uncharacterized protein</fullName>
    </submittedName>
</protein>
<keyword evidence="2" id="KW-1185">Reference proteome</keyword>
<reference evidence="1 2" key="1">
    <citation type="submission" date="2018-05" db="EMBL/GenBank/DDBJ databases">
        <title>Complete Genome Sequences of Extremely Thermoacidophilic, Metal-Mobilizing Type-Strain Members of the Archaeal Family Sulfolobaceae: Acidianus brierleyi DSM-1651T, Acidianus sulfidivorans DSM-18786T, Metallosphaera hakonensis DSM-7519T, and Metallosphaera prunae DSM-10039T.</title>
        <authorList>
            <person name="Counts J.A."/>
            <person name="Kelly R.M."/>
        </authorList>
    </citation>
    <scope>NUCLEOTIDE SEQUENCE [LARGE SCALE GENOMIC DNA]</scope>
    <source>
        <strain evidence="1 2">DSM 1651</strain>
    </source>
</reference>
<dbReference type="GeneID" id="36830973"/>
<dbReference type="Gene3D" id="3.40.50.720">
    <property type="entry name" value="NAD(P)-binding Rossmann-like Domain"/>
    <property type="match status" value="1"/>
</dbReference>
<name>A0A2U9ICB6_9CREN</name>
<organism evidence="1 2">
    <name type="scientific">Acidianus brierleyi</name>
    <dbReference type="NCBI Taxonomy" id="41673"/>
    <lineage>
        <taxon>Archaea</taxon>
        <taxon>Thermoproteota</taxon>
        <taxon>Thermoprotei</taxon>
        <taxon>Sulfolobales</taxon>
        <taxon>Sulfolobaceae</taxon>
        <taxon>Acidianus</taxon>
    </lineage>
</organism>
<accession>A0A2U9ICB6</accession>
<dbReference type="SUPFAM" id="SSF51735">
    <property type="entry name" value="NAD(P)-binding Rossmann-fold domains"/>
    <property type="match status" value="1"/>
</dbReference>
<dbReference type="RefSeq" id="WP_110269518.1">
    <property type="nucleotide sequence ID" value="NZ_CP029289.2"/>
</dbReference>
<dbReference type="KEGG" id="abri:DFR85_02415"/>